<comment type="caution">
    <text evidence="1">The sequence shown here is derived from an EMBL/GenBank/DDBJ whole genome shotgun (WGS) entry which is preliminary data.</text>
</comment>
<proteinExistence type="predicted"/>
<organism evidence="1 2">
    <name type="scientific">Irpex rosettiformis</name>
    <dbReference type="NCBI Taxonomy" id="378272"/>
    <lineage>
        <taxon>Eukaryota</taxon>
        <taxon>Fungi</taxon>
        <taxon>Dikarya</taxon>
        <taxon>Basidiomycota</taxon>
        <taxon>Agaricomycotina</taxon>
        <taxon>Agaricomycetes</taxon>
        <taxon>Polyporales</taxon>
        <taxon>Irpicaceae</taxon>
        <taxon>Irpex</taxon>
    </lineage>
</organism>
<name>A0ACB8UJS1_9APHY</name>
<evidence type="ECO:0000313" key="1">
    <source>
        <dbReference type="EMBL" id="KAI0094550.1"/>
    </source>
</evidence>
<keyword evidence="2" id="KW-1185">Reference proteome</keyword>
<evidence type="ECO:0000313" key="2">
    <source>
        <dbReference type="Proteomes" id="UP001055072"/>
    </source>
</evidence>
<sequence>MFPLLQPLACRALSATIVRSSTRRAVHTNTANVARNVRPWVWVSAFAATALLLSKSAIKLDSPPPDETVDVASSIAFPNTLRIPSKVPLPTLTLIGVGVRTVSFLGIKVYSVGFYADLQNANLDLPATASPQEKLEHIVKNSACVLRIVPTRSTSFSHLRDGFMRSLQGRMALFRQRGILSKEEEFSIQSPLHKFKTMFPNTPLAKHTPLDILLAPPEPQQPRTLIIRDLGSVQHDWLAKEFFLAYFEGDGISPPMKKSVFARLEEIGW</sequence>
<protein>
    <submittedName>
        <fullName evidence="1">Chalcone-flavanone isomerase-domain-containing protein</fullName>
    </submittedName>
</protein>
<reference evidence="1" key="1">
    <citation type="journal article" date="2021" name="Environ. Microbiol.">
        <title>Gene family expansions and transcriptome signatures uncover fungal adaptations to wood decay.</title>
        <authorList>
            <person name="Hage H."/>
            <person name="Miyauchi S."/>
            <person name="Viragh M."/>
            <person name="Drula E."/>
            <person name="Min B."/>
            <person name="Chaduli D."/>
            <person name="Navarro D."/>
            <person name="Favel A."/>
            <person name="Norest M."/>
            <person name="Lesage-Meessen L."/>
            <person name="Balint B."/>
            <person name="Merenyi Z."/>
            <person name="de Eugenio L."/>
            <person name="Morin E."/>
            <person name="Martinez A.T."/>
            <person name="Baldrian P."/>
            <person name="Stursova M."/>
            <person name="Martinez M.J."/>
            <person name="Novotny C."/>
            <person name="Magnuson J.K."/>
            <person name="Spatafora J.W."/>
            <person name="Maurice S."/>
            <person name="Pangilinan J."/>
            <person name="Andreopoulos W."/>
            <person name="LaButti K."/>
            <person name="Hundley H."/>
            <person name="Na H."/>
            <person name="Kuo A."/>
            <person name="Barry K."/>
            <person name="Lipzen A."/>
            <person name="Henrissat B."/>
            <person name="Riley R."/>
            <person name="Ahrendt S."/>
            <person name="Nagy L.G."/>
            <person name="Grigoriev I.V."/>
            <person name="Martin F."/>
            <person name="Rosso M.N."/>
        </authorList>
    </citation>
    <scope>NUCLEOTIDE SEQUENCE</scope>
    <source>
        <strain evidence="1">CBS 384.51</strain>
    </source>
</reference>
<keyword evidence="1" id="KW-0413">Isomerase</keyword>
<dbReference type="EMBL" id="MU274900">
    <property type="protein sequence ID" value="KAI0094550.1"/>
    <property type="molecule type" value="Genomic_DNA"/>
</dbReference>
<accession>A0ACB8UJS1</accession>
<gene>
    <name evidence="1" type="ORF">BDY19DRAFT_913364</name>
</gene>
<dbReference type="Proteomes" id="UP001055072">
    <property type="component" value="Unassembled WGS sequence"/>
</dbReference>